<comment type="caution">
    <text evidence="2">The sequence shown here is derived from an EMBL/GenBank/DDBJ whole genome shotgun (WGS) entry which is preliminary data.</text>
</comment>
<dbReference type="Pfam" id="PF00650">
    <property type="entry name" value="CRAL_TRIO"/>
    <property type="match status" value="1"/>
</dbReference>
<dbReference type="EMBL" id="JARQZJ010000017">
    <property type="protein sequence ID" value="KAK9873304.1"/>
    <property type="molecule type" value="Genomic_DNA"/>
</dbReference>
<organism evidence="2 3">
    <name type="scientific">Henosepilachna vigintioctopunctata</name>
    <dbReference type="NCBI Taxonomy" id="420089"/>
    <lineage>
        <taxon>Eukaryota</taxon>
        <taxon>Metazoa</taxon>
        <taxon>Ecdysozoa</taxon>
        <taxon>Arthropoda</taxon>
        <taxon>Hexapoda</taxon>
        <taxon>Insecta</taxon>
        <taxon>Pterygota</taxon>
        <taxon>Neoptera</taxon>
        <taxon>Endopterygota</taxon>
        <taxon>Coleoptera</taxon>
        <taxon>Polyphaga</taxon>
        <taxon>Cucujiformia</taxon>
        <taxon>Coccinelloidea</taxon>
        <taxon>Coccinellidae</taxon>
        <taxon>Epilachninae</taxon>
        <taxon>Epilachnini</taxon>
        <taxon>Henosepilachna</taxon>
    </lineage>
</organism>
<gene>
    <name evidence="2" type="ORF">WA026_021796</name>
</gene>
<name>A0AAW1TR73_9CUCU</name>
<dbReference type="CDD" id="cd00170">
    <property type="entry name" value="SEC14"/>
    <property type="match status" value="1"/>
</dbReference>
<accession>A0AAW1TR73</accession>
<dbReference type="AlphaFoldDB" id="A0AAW1TR73"/>
<proteinExistence type="predicted"/>
<dbReference type="GO" id="GO:0016020">
    <property type="term" value="C:membrane"/>
    <property type="evidence" value="ECO:0007669"/>
    <property type="project" value="TreeGrafter"/>
</dbReference>
<dbReference type="PANTHER" id="PTHR10174:SF222">
    <property type="entry name" value="GH10083P-RELATED"/>
    <property type="match status" value="1"/>
</dbReference>
<evidence type="ECO:0000313" key="2">
    <source>
        <dbReference type="EMBL" id="KAK9873304.1"/>
    </source>
</evidence>
<dbReference type="Gene3D" id="3.40.525.10">
    <property type="entry name" value="CRAL-TRIO lipid binding domain"/>
    <property type="match status" value="1"/>
</dbReference>
<reference evidence="2 3" key="1">
    <citation type="submission" date="2023-03" db="EMBL/GenBank/DDBJ databases">
        <title>Genome insight into feeding habits of ladybird beetles.</title>
        <authorList>
            <person name="Li H.-S."/>
            <person name="Huang Y.-H."/>
            <person name="Pang H."/>
        </authorList>
    </citation>
    <scope>NUCLEOTIDE SEQUENCE [LARGE SCALE GENOMIC DNA]</scope>
    <source>
        <strain evidence="2">SYSU_2023b</strain>
        <tissue evidence="2">Whole body</tissue>
    </source>
</reference>
<dbReference type="GO" id="GO:1902936">
    <property type="term" value="F:phosphatidylinositol bisphosphate binding"/>
    <property type="evidence" value="ECO:0007669"/>
    <property type="project" value="TreeGrafter"/>
</dbReference>
<sequence length="293" mass="34323">MELDDLKSSRNDIIDLHGKTPKSLQSDVEILREWMKKQPHIPTDQLQDEFLEILLMKNKFSIEKTKTKIESYCTLKGLQRYKYLYDDDISIPSKQPQFYIPLPELTDDFRRIIIGKVWDPEKWELKIDAVNAMVLREILSRYDYSNGEIFLYDLTECSPMVISKLRVNIFSDFVNLVLKAHSARLSEIHLISKFASTFFNWTKPFLPSKIASRVHVHDSMDALADMFSAKCLPSDYGGQLKSLNEFRDDFDRIYADNRQELLRYMNTKAREELRQGGPVSDDMQGTFKKLEID</sequence>
<dbReference type="InterPro" id="IPR036865">
    <property type="entry name" value="CRAL-TRIO_dom_sf"/>
</dbReference>
<dbReference type="InterPro" id="IPR036273">
    <property type="entry name" value="CRAL/TRIO_N_dom_sf"/>
</dbReference>
<dbReference type="SUPFAM" id="SSF52087">
    <property type="entry name" value="CRAL/TRIO domain"/>
    <property type="match status" value="1"/>
</dbReference>
<dbReference type="SUPFAM" id="SSF46938">
    <property type="entry name" value="CRAL/TRIO N-terminal domain"/>
    <property type="match status" value="1"/>
</dbReference>
<keyword evidence="3" id="KW-1185">Reference proteome</keyword>
<dbReference type="Proteomes" id="UP001431783">
    <property type="component" value="Unassembled WGS sequence"/>
</dbReference>
<evidence type="ECO:0000313" key="3">
    <source>
        <dbReference type="Proteomes" id="UP001431783"/>
    </source>
</evidence>
<feature type="domain" description="CRAL-TRIO" evidence="1">
    <location>
        <begin position="137"/>
        <end position="238"/>
    </location>
</feature>
<evidence type="ECO:0000259" key="1">
    <source>
        <dbReference type="Pfam" id="PF00650"/>
    </source>
</evidence>
<dbReference type="PRINTS" id="PR00180">
    <property type="entry name" value="CRETINALDHBP"/>
</dbReference>
<protein>
    <recommendedName>
        <fullName evidence="1">CRAL-TRIO domain-containing protein</fullName>
    </recommendedName>
</protein>
<dbReference type="InterPro" id="IPR001251">
    <property type="entry name" value="CRAL-TRIO_dom"/>
</dbReference>
<dbReference type="PANTHER" id="PTHR10174">
    <property type="entry name" value="ALPHA-TOCOPHEROL TRANSFER PROTEIN-RELATED"/>
    <property type="match status" value="1"/>
</dbReference>